<dbReference type="Proteomes" id="UP000828251">
    <property type="component" value="Unassembled WGS sequence"/>
</dbReference>
<name>A0A9D3U7B9_9ROSI</name>
<reference evidence="1 2" key="1">
    <citation type="journal article" date="2021" name="Plant Biotechnol. J.">
        <title>Multi-omics assisted identification of the key and species-specific regulatory components of drought-tolerant mechanisms in Gossypium stocksii.</title>
        <authorList>
            <person name="Yu D."/>
            <person name="Ke L."/>
            <person name="Zhang D."/>
            <person name="Wu Y."/>
            <person name="Sun Y."/>
            <person name="Mei J."/>
            <person name="Sun J."/>
            <person name="Sun Y."/>
        </authorList>
    </citation>
    <scope>NUCLEOTIDE SEQUENCE [LARGE SCALE GENOMIC DNA]</scope>
    <source>
        <strain evidence="2">cv. E1</strain>
        <tissue evidence="1">Leaf</tissue>
    </source>
</reference>
<dbReference type="AlphaFoldDB" id="A0A9D3U7B9"/>
<keyword evidence="2" id="KW-1185">Reference proteome</keyword>
<evidence type="ECO:0000313" key="2">
    <source>
        <dbReference type="Proteomes" id="UP000828251"/>
    </source>
</evidence>
<protein>
    <submittedName>
        <fullName evidence="1">Uncharacterized protein</fullName>
    </submittedName>
</protein>
<accession>A0A9D3U7B9</accession>
<evidence type="ECO:0000313" key="1">
    <source>
        <dbReference type="EMBL" id="KAH1031149.1"/>
    </source>
</evidence>
<gene>
    <name evidence="1" type="ORF">J1N35_043323</name>
</gene>
<sequence length="201" mass="22873">MPFSKQEKLTKFRRIEIEEVKKGMATTSRGWQSTSDWGRSETYTRRDDVLPTTSTSEETYYMVDVGKSNDVFDIDPPREPSADGAKVELFSKLKLIPTEPKDYEEGSDDDEEHLRFKTYSSLAYMHNVYISADDALEFLDLPHSRRGHTSSLLDSGDLEVGKEFCSKDGFLGALKQYSIKNGINYYVAKSKSEKFEAECAV</sequence>
<proteinExistence type="predicted"/>
<organism evidence="1 2">
    <name type="scientific">Gossypium stocksii</name>
    <dbReference type="NCBI Taxonomy" id="47602"/>
    <lineage>
        <taxon>Eukaryota</taxon>
        <taxon>Viridiplantae</taxon>
        <taxon>Streptophyta</taxon>
        <taxon>Embryophyta</taxon>
        <taxon>Tracheophyta</taxon>
        <taxon>Spermatophyta</taxon>
        <taxon>Magnoliopsida</taxon>
        <taxon>eudicotyledons</taxon>
        <taxon>Gunneridae</taxon>
        <taxon>Pentapetalae</taxon>
        <taxon>rosids</taxon>
        <taxon>malvids</taxon>
        <taxon>Malvales</taxon>
        <taxon>Malvaceae</taxon>
        <taxon>Malvoideae</taxon>
        <taxon>Gossypium</taxon>
    </lineage>
</organism>
<dbReference type="EMBL" id="JAIQCV010000013">
    <property type="protein sequence ID" value="KAH1031149.1"/>
    <property type="molecule type" value="Genomic_DNA"/>
</dbReference>
<comment type="caution">
    <text evidence="1">The sequence shown here is derived from an EMBL/GenBank/DDBJ whole genome shotgun (WGS) entry which is preliminary data.</text>
</comment>